<dbReference type="SUPFAM" id="SSF47616">
    <property type="entry name" value="GST C-terminal domain-like"/>
    <property type="match status" value="1"/>
</dbReference>
<keyword evidence="4" id="KW-0413">Isomerase</keyword>
<evidence type="ECO:0000256" key="1">
    <source>
        <dbReference type="ARBA" id="ARBA00010007"/>
    </source>
</evidence>
<dbReference type="PANTHER" id="PTHR42673:SF21">
    <property type="entry name" value="GLUTATHIONE S-TRANSFERASE YFCF"/>
    <property type="match status" value="1"/>
</dbReference>
<comment type="similarity">
    <text evidence="1">Belongs to the GST superfamily. Zeta family.</text>
</comment>
<dbReference type="AlphaFoldDB" id="A0A222G548"/>
<feature type="domain" description="GST N-terminal" evidence="2">
    <location>
        <begin position="1"/>
        <end position="82"/>
    </location>
</feature>
<evidence type="ECO:0000259" key="2">
    <source>
        <dbReference type="PROSITE" id="PS50404"/>
    </source>
</evidence>
<dbReference type="FunFam" id="1.20.1050.10:FF:000017">
    <property type="entry name" value="Maleylacetoacetate isomerase"/>
    <property type="match status" value="1"/>
</dbReference>
<dbReference type="InterPro" id="IPR034333">
    <property type="entry name" value="GST_Zeta_N"/>
</dbReference>
<dbReference type="EMBL" id="CP020465">
    <property type="protein sequence ID" value="ASP46862.1"/>
    <property type="molecule type" value="Genomic_DNA"/>
</dbReference>
<feature type="domain" description="GST C-terminal" evidence="3">
    <location>
        <begin position="87"/>
        <end position="213"/>
    </location>
</feature>
<dbReference type="InterPro" id="IPR005955">
    <property type="entry name" value="GST_Zeta"/>
</dbReference>
<gene>
    <name evidence="4" type="primary">maiA</name>
    <name evidence="4" type="ORF">B5D82_03155</name>
</gene>
<dbReference type="GO" id="GO:0006559">
    <property type="term" value="P:L-phenylalanine catabolic process"/>
    <property type="evidence" value="ECO:0007669"/>
    <property type="project" value="TreeGrafter"/>
</dbReference>
<dbReference type="OrthoDB" id="509852at2"/>
<dbReference type="InterPro" id="IPR010987">
    <property type="entry name" value="Glutathione-S-Trfase_C-like"/>
</dbReference>
<dbReference type="SFLD" id="SFLDS00019">
    <property type="entry name" value="Glutathione_Transferase_(cytos"/>
    <property type="match status" value="1"/>
</dbReference>
<reference evidence="4 5" key="1">
    <citation type="submission" date="2017-08" db="EMBL/GenBank/DDBJ databases">
        <title>Complete genome of Colwellia sp. NB097-1, a psychrophile bacterium ioslated from Bering Sea.</title>
        <authorList>
            <person name="Chen X."/>
        </authorList>
    </citation>
    <scope>NUCLEOTIDE SEQUENCE [LARGE SCALE GENOMIC DNA]</scope>
    <source>
        <strain evidence="4 5">NB097-1</strain>
    </source>
</reference>
<dbReference type="InterPro" id="IPR004046">
    <property type="entry name" value="GST_C"/>
</dbReference>
<dbReference type="CDD" id="cd03042">
    <property type="entry name" value="GST_N_Zeta"/>
    <property type="match status" value="1"/>
</dbReference>
<dbReference type="Pfam" id="PF00043">
    <property type="entry name" value="GST_C"/>
    <property type="match status" value="1"/>
</dbReference>
<proteinExistence type="inferred from homology"/>
<dbReference type="RefSeq" id="WP_081149184.1">
    <property type="nucleotide sequence ID" value="NZ_CP020465.1"/>
</dbReference>
<evidence type="ECO:0000313" key="4">
    <source>
        <dbReference type="EMBL" id="ASP46862.1"/>
    </source>
</evidence>
<dbReference type="InterPro" id="IPR036282">
    <property type="entry name" value="Glutathione-S-Trfase_C_sf"/>
</dbReference>
<dbReference type="GO" id="GO:0005737">
    <property type="term" value="C:cytoplasm"/>
    <property type="evidence" value="ECO:0007669"/>
    <property type="project" value="InterPro"/>
</dbReference>
<evidence type="ECO:0000313" key="5">
    <source>
        <dbReference type="Proteomes" id="UP000202259"/>
    </source>
</evidence>
<dbReference type="Pfam" id="PF13409">
    <property type="entry name" value="GST_N_2"/>
    <property type="match status" value="1"/>
</dbReference>
<organism evidence="4 5">
    <name type="scientific">Cognaticolwellia beringensis</name>
    <dbReference type="NCBI Taxonomy" id="1967665"/>
    <lineage>
        <taxon>Bacteria</taxon>
        <taxon>Pseudomonadati</taxon>
        <taxon>Pseudomonadota</taxon>
        <taxon>Gammaproteobacteria</taxon>
        <taxon>Alteromonadales</taxon>
        <taxon>Colwelliaceae</taxon>
        <taxon>Cognaticolwellia</taxon>
    </lineage>
</organism>
<dbReference type="InterPro" id="IPR004045">
    <property type="entry name" value="Glutathione_S-Trfase_N"/>
</dbReference>
<dbReference type="GO" id="GO:0006749">
    <property type="term" value="P:glutathione metabolic process"/>
    <property type="evidence" value="ECO:0007669"/>
    <property type="project" value="TreeGrafter"/>
</dbReference>
<dbReference type="InterPro" id="IPR036249">
    <property type="entry name" value="Thioredoxin-like_sf"/>
</dbReference>
<dbReference type="PANTHER" id="PTHR42673">
    <property type="entry name" value="MALEYLACETOACETATE ISOMERASE"/>
    <property type="match status" value="1"/>
</dbReference>
<dbReference type="Gene3D" id="3.40.30.10">
    <property type="entry name" value="Glutaredoxin"/>
    <property type="match status" value="1"/>
</dbReference>
<evidence type="ECO:0000259" key="3">
    <source>
        <dbReference type="PROSITE" id="PS50405"/>
    </source>
</evidence>
<dbReference type="InterPro" id="IPR034330">
    <property type="entry name" value="GST_Zeta_C"/>
</dbReference>
<dbReference type="CDD" id="cd03191">
    <property type="entry name" value="GST_C_Zeta"/>
    <property type="match status" value="1"/>
</dbReference>
<dbReference type="PROSITE" id="PS50405">
    <property type="entry name" value="GST_CTER"/>
    <property type="match status" value="1"/>
</dbReference>
<dbReference type="SFLD" id="SFLDG00358">
    <property type="entry name" value="Main_(cytGST)"/>
    <property type="match status" value="1"/>
</dbReference>
<keyword evidence="5" id="KW-1185">Reference proteome</keyword>
<name>A0A222G548_9GAMM</name>
<dbReference type="Proteomes" id="UP000202259">
    <property type="component" value="Chromosome"/>
</dbReference>
<dbReference type="SUPFAM" id="SSF52833">
    <property type="entry name" value="Thioredoxin-like"/>
    <property type="match status" value="1"/>
</dbReference>
<protein>
    <submittedName>
        <fullName evidence="4">Maleylacetoacetate isomerase</fullName>
    </submittedName>
</protein>
<dbReference type="Gene3D" id="1.20.1050.10">
    <property type="match status" value="1"/>
</dbReference>
<dbReference type="GO" id="GO:0016034">
    <property type="term" value="F:maleylacetoacetate isomerase activity"/>
    <property type="evidence" value="ECO:0007669"/>
    <property type="project" value="TreeGrafter"/>
</dbReference>
<dbReference type="GO" id="GO:0004364">
    <property type="term" value="F:glutathione transferase activity"/>
    <property type="evidence" value="ECO:0007669"/>
    <property type="project" value="TreeGrafter"/>
</dbReference>
<dbReference type="NCBIfam" id="TIGR01262">
    <property type="entry name" value="maiA"/>
    <property type="match status" value="1"/>
</dbReference>
<dbReference type="PROSITE" id="PS50404">
    <property type="entry name" value="GST_NTER"/>
    <property type="match status" value="1"/>
</dbReference>
<accession>A0A222G548</accession>
<sequence length="213" mass="24294">MKLYGYWRSSAAYRVRIAMHLKGLTFESIPVHLVKEGGEQHKDAYTELNSTHLVPTLVDEDVTLHQSIAIIEYLDDKYPSVAIYPKNIVAKAKIKALALDVACEIHPVNNLRVQQYLVNNFSLQESDKLTWSHHWMNLGFVAIEHQLKLNSGEYCFGDNITMADICLVPQVYNAYRFNLDMSKFPNICRVAENCNRHPAFIASLPENQADAQN</sequence>
<dbReference type="KEGG" id="cber:B5D82_03155"/>
<dbReference type="InterPro" id="IPR040079">
    <property type="entry name" value="Glutathione_S-Trfase"/>
</dbReference>